<reference evidence="1" key="1">
    <citation type="journal article" date="2011" name="PLoS ONE">
        <title>Genome of a low-salinity ammonia-oxidizing archaeon determined by single-cell and metagenomic analysis.</title>
        <authorList>
            <person name="Blainey P.C."/>
            <person name="Mosier A.C."/>
            <person name="Potanina A."/>
            <person name="Francis C.A."/>
            <person name="Quake S.R."/>
        </authorList>
    </citation>
    <scope>NUCLEOTIDE SEQUENCE [LARGE SCALE GENOMIC DNA]</scope>
    <source>
        <strain evidence="1">SFB1</strain>
    </source>
</reference>
<organism evidence="1">
    <name type="scientific">Candidatus Nitrosarchaeum limnium SFB1</name>
    <dbReference type="NCBI Taxonomy" id="886738"/>
    <lineage>
        <taxon>Archaea</taxon>
        <taxon>Nitrososphaerota</taxon>
        <taxon>Nitrososphaeria</taxon>
        <taxon>Nitrosopumilales</taxon>
        <taxon>Nitrosopumilaceae</taxon>
        <taxon>Nitrosarchaeum</taxon>
    </lineage>
</organism>
<dbReference type="AlphaFoldDB" id="F3KMY0"/>
<evidence type="ECO:0000313" key="1">
    <source>
        <dbReference type="EMBL" id="EGG41214.1"/>
    </source>
</evidence>
<dbReference type="HOGENOM" id="CLU_1425034_0_0_2"/>
<gene>
    <name evidence="1" type="ORF">Nlim_2023</name>
</gene>
<protein>
    <submittedName>
        <fullName evidence="1">Uncharacterized protein</fullName>
    </submittedName>
</protein>
<dbReference type="STRING" id="886738.Nlim_2023"/>
<accession>F3KMY0</accession>
<proteinExistence type="predicted"/>
<comment type="caution">
    <text evidence="1">The sequence shown here is derived from an EMBL/GenBank/DDBJ whole genome shotgun (WGS) entry which is preliminary data.</text>
</comment>
<dbReference type="Proteomes" id="UP000004348">
    <property type="component" value="Chromosome"/>
</dbReference>
<sequence length="190" mass="22155">MPNLVKLLTVKRIIEKENPTKITCTNSLSNIVQSIIKDDVKTEFFSNNVEQKLLWDTISVKYNLGPIPISINLSKNNYLKIKKFVESVLGFFYGFWIDHNSPKQKSIIFLEFNPEYFSTLFKSLKTYDGNVILVNRRRSAVWSMTATNIVRKFGCKVLNFNNILNKDEKHKIHLLVDEYAKKNRKSLGKF</sequence>
<dbReference type="EMBL" id="AEGP01000066">
    <property type="protein sequence ID" value="EGG41214.1"/>
    <property type="molecule type" value="Genomic_DNA"/>
</dbReference>
<name>F3KMY0_9ARCH</name>